<organism evidence="7 8">
    <name type="scientific">Aquarana catesbeiana</name>
    <name type="common">American bullfrog</name>
    <name type="synonym">Rana catesbeiana</name>
    <dbReference type="NCBI Taxonomy" id="8400"/>
    <lineage>
        <taxon>Eukaryota</taxon>
        <taxon>Metazoa</taxon>
        <taxon>Chordata</taxon>
        <taxon>Craniata</taxon>
        <taxon>Vertebrata</taxon>
        <taxon>Euteleostomi</taxon>
        <taxon>Amphibia</taxon>
        <taxon>Batrachia</taxon>
        <taxon>Anura</taxon>
        <taxon>Neobatrachia</taxon>
        <taxon>Ranoidea</taxon>
        <taxon>Ranidae</taxon>
        <taxon>Aquarana</taxon>
    </lineage>
</organism>
<evidence type="ECO:0000256" key="2">
    <source>
        <dbReference type="ARBA" id="ARBA00022692"/>
    </source>
</evidence>
<dbReference type="PANTHER" id="PTHR23291">
    <property type="entry name" value="BAX INHIBITOR-RELATED"/>
    <property type="match status" value="1"/>
</dbReference>
<feature type="compositionally biased region" description="Polar residues" evidence="6">
    <location>
        <begin position="126"/>
        <end position="135"/>
    </location>
</feature>
<dbReference type="Gene3D" id="3.30.70.1820">
    <property type="entry name" value="L1 transposable element, RRM domain"/>
    <property type="match status" value="1"/>
</dbReference>
<reference evidence="8" key="1">
    <citation type="journal article" date="2017" name="Nat. Commun.">
        <title>The North American bullfrog draft genome provides insight into hormonal regulation of long noncoding RNA.</title>
        <authorList>
            <person name="Hammond S.A."/>
            <person name="Warren R.L."/>
            <person name="Vandervalk B.P."/>
            <person name="Kucuk E."/>
            <person name="Khan H."/>
            <person name="Gibb E.A."/>
            <person name="Pandoh P."/>
            <person name="Kirk H."/>
            <person name="Zhao Y."/>
            <person name="Jones M."/>
            <person name="Mungall A.J."/>
            <person name="Coope R."/>
            <person name="Pleasance S."/>
            <person name="Moore R.A."/>
            <person name="Holt R.A."/>
            <person name="Round J.M."/>
            <person name="Ohora S."/>
            <person name="Walle B.V."/>
            <person name="Veldhoen N."/>
            <person name="Helbing C.C."/>
            <person name="Birol I."/>
        </authorList>
    </citation>
    <scope>NUCLEOTIDE SEQUENCE [LARGE SCALE GENOMIC DNA]</scope>
</reference>
<dbReference type="AlphaFoldDB" id="A0A2G9S2U1"/>
<evidence type="ECO:0000313" key="7">
    <source>
        <dbReference type="EMBL" id="PIO34456.1"/>
    </source>
</evidence>
<dbReference type="OrthoDB" id="7933078at2759"/>
<comment type="caution">
    <text evidence="5">Lacks conserved residue(s) required for the propagation of feature annotation.</text>
</comment>
<dbReference type="GO" id="GO:0016020">
    <property type="term" value="C:membrane"/>
    <property type="evidence" value="ECO:0007669"/>
    <property type="project" value="UniProtKB-SubCell"/>
</dbReference>
<feature type="transmembrane region" description="Helical" evidence="5">
    <location>
        <begin position="41"/>
        <end position="63"/>
    </location>
</feature>
<dbReference type="Proteomes" id="UP000228934">
    <property type="component" value="Unassembled WGS sequence"/>
</dbReference>
<name>A0A2G9S2U1_AQUCT</name>
<sequence>MVRSAHNLIFHSSPALLLICAIGSLGTIIALTIYRHQHPVNLYLLFGFTLLEAVTVGIAVTFYEVAVVIQAFILTGAVFLGLTAYTFQTKKDFSKFGAGKLLRRGGAGGPSRGRCESLALQQRASCSSSQRTNAQKSHHQRGEIVENTRGKMNKRKEREGPQKLTDFFPPVTDRLIQDGAGAGTCIPTASANMSSHPAPSGVHNELVDAHFDVEAEIKAKLLKMVDIKNRSHRNNLKFRGIPESVKPAELHSYLQKLMTTALPSLGPADIVIDRAHRLP</sequence>
<proteinExistence type="inferred from homology"/>
<accession>A0A2G9S2U1</accession>
<dbReference type="InterPro" id="IPR006214">
    <property type="entry name" value="Bax_inhibitor_1-related"/>
</dbReference>
<keyword evidence="8" id="KW-1185">Reference proteome</keyword>
<evidence type="ECO:0000256" key="1">
    <source>
        <dbReference type="ARBA" id="ARBA00004141"/>
    </source>
</evidence>
<feature type="region of interest" description="Disordered" evidence="6">
    <location>
        <begin position="126"/>
        <end position="168"/>
    </location>
</feature>
<evidence type="ECO:0000256" key="5">
    <source>
        <dbReference type="RuleBase" id="RU004379"/>
    </source>
</evidence>
<dbReference type="PANTHER" id="PTHR23291:SF50">
    <property type="entry name" value="PROTEIN LIFEGUARD 4"/>
    <property type="match status" value="1"/>
</dbReference>
<feature type="compositionally biased region" description="Basic and acidic residues" evidence="6">
    <location>
        <begin position="140"/>
        <end position="149"/>
    </location>
</feature>
<protein>
    <submittedName>
        <fullName evidence="7">Uncharacterized protein</fullName>
    </submittedName>
</protein>
<evidence type="ECO:0000256" key="3">
    <source>
        <dbReference type="ARBA" id="ARBA00022989"/>
    </source>
</evidence>
<evidence type="ECO:0000313" key="8">
    <source>
        <dbReference type="Proteomes" id="UP000228934"/>
    </source>
</evidence>
<dbReference type="GO" id="GO:0043066">
    <property type="term" value="P:negative regulation of apoptotic process"/>
    <property type="evidence" value="ECO:0007669"/>
    <property type="project" value="TreeGrafter"/>
</dbReference>
<comment type="similarity">
    <text evidence="5">Belongs to the BI1 family.</text>
</comment>
<dbReference type="EMBL" id="KV929462">
    <property type="protein sequence ID" value="PIO34456.1"/>
    <property type="molecule type" value="Genomic_DNA"/>
</dbReference>
<comment type="subcellular location">
    <subcellularLocation>
        <location evidence="1">Membrane</location>
        <topology evidence="1">Multi-pass membrane protein</topology>
    </subcellularLocation>
</comment>
<evidence type="ECO:0000256" key="4">
    <source>
        <dbReference type="ARBA" id="ARBA00023136"/>
    </source>
</evidence>
<keyword evidence="4 5" id="KW-0472">Membrane</keyword>
<feature type="transmembrane region" description="Helical" evidence="5">
    <location>
        <begin position="69"/>
        <end position="87"/>
    </location>
</feature>
<feature type="non-terminal residue" evidence="7">
    <location>
        <position position="279"/>
    </location>
</feature>
<gene>
    <name evidence="7" type="ORF">AB205_0135270</name>
</gene>
<dbReference type="Pfam" id="PF01027">
    <property type="entry name" value="Bax1-I"/>
    <property type="match status" value="1"/>
</dbReference>
<keyword evidence="2 5" id="KW-0812">Transmembrane</keyword>
<feature type="transmembrane region" description="Helical" evidence="5">
    <location>
        <begin position="15"/>
        <end position="34"/>
    </location>
</feature>
<evidence type="ECO:0000256" key="6">
    <source>
        <dbReference type="SAM" id="MobiDB-lite"/>
    </source>
</evidence>
<keyword evidence="3 5" id="KW-1133">Transmembrane helix</keyword>